<dbReference type="PANTHER" id="PTHR31929">
    <property type="entry name" value="SAUR-LIKE AUXIN-RESPONSIVE PROTEIN FAMILY-RELATED"/>
    <property type="match status" value="1"/>
</dbReference>
<comment type="similarity">
    <text evidence="1">Belongs to the ARG7 family.</text>
</comment>
<dbReference type="STRING" id="3818.A0A445A8B9"/>
<gene>
    <name evidence="3" type="ORF">Ahy_B03g067998</name>
</gene>
<organism evidence="3 4">
    <name type="scientific">Arachis hypogaea</name>
    <name type="common">Peanut</name>
    <dbReference type="NCBI Taxonomy" id="3818"/>
    <lineage>
        <taxon>Eukaryota</taxon>
        <taxon>Viridiplantae</taxon>
        <taxon>Streptophyta</taxon>
        <taxon>Embryophyta</taxon>
        <taxon>Tracheophyta</taxon>
        <taxon>Spermatophyta</taxon>
        <taxon>Magnoliopsida</taxon>
        <taxon>eudicotyledons</taxon>
        <taxon>Gunneridae</taxon>
        <taxon>Pentapetalae</taxon>
        <taxon>rosids</taxon>
        <taxon>fabids</taxon>
        <taxon>Fabales</taxon>
        <taxon>Fabaceae</taxon>
        <taxon>Papilionoideae</taxon>
        <taxon>50 kb inversion clade</taxon>
        <taxon>dalbergioids sensu lato</taxon>
        <taxon>Dalbergieae</taxon>
        <taxon>Pterocarpus clade</taxon>
        <taxon>Arachis</taxon>
    </lineage>
</organism>
<name>A0A445A8B9_ARAHY</name>
<keyword evidence="4" id="KW-1185">Reference proteome</keyword>
<accession>A0A445A8B9</accession>
<evidence type="ECO:0000313" key="4">
    <source>
        <dbReference type="Proteomes" id="UP000289738"/>
    </source>
</evidence>
<proteinExistence type="inferred from homology"/>
<dbReference type="Pfam" id="PF02519">
    <property type="entry name" value="Auxin_inducible"/>
    <property type="match status" value="4"/>
</dbReference>
<evidence type="ECO:0000256" key="2">
    <source>
        <dbReference type="SAM" id="MobiDB-lite"/>
    </source>
</evidence>
<evidence type="ECO:0000256" key="1">
    <source>
        <dbReference type="ARBA" id="ARBA00006974"/>
    </source>
</evidence>
<dbReference type="AlphaFoldDB" id="A0A445A8B9"/>
<feature type="region of interest" description="Disordered" evidence="2">
    <location>
        <begin position="1"/>
        <end position="20"/>
    </location>
</feature>
<dbReference type="EMBL" id="SDMP01000013">
    <property type="protein sequence ID" value="RYR22696.1"/>
    <property type="molecule type" value="Genomic_DNA"/>
</dbReference>
<protein>
    <recommendedName>
        <fullName evidence="5">Auxin-induced protein</fullName>
    </recommendedName>
</protein>
<comment type="caution">
    <text evidence="3">The sequence shown here is derived from an EMBL/GenBank/DDBJ whole genome shotgun (WGS) entry which is preliminary data.</text>
</comment>
<evidence type="ECO:0000313" key="3">
    <source>
        <dbReference type="EMBL" id="RYR22696.1"/>
    </source>
</evidence>
<dbReference type="InterPro" id="IPR003676">
    <property type="entry name" value="SAUR_fam"/>
</dbReference>
<reference evidence="3 4" key="1">
    <citation type="submission" date="2019-01" db="EMBL/GenBank/DDBJ databases">
        <title>Sequencing of cultivated peanut Arachis hypogaea provides insights into genome evolution and oil improvement.</title>
        <authorList>
            <person name="Chen X."/>
        </authorList>
    </citation>
    <scope>NUCLEOTIDE SEQUENCE [LARGE SCALE GENOMIC DNA]</scope>
    <source>
        <strain evidence="4">cv. Fuhuasheng</strain>
        <tissue evidence="3">Leaves</tissue>
    </source>
</reference>
<sequence length="357" mass="39419">MAISPSDAAPSTAMTVTPAMSPSSDDSGAAFSLSISLLIRLSLCLYNSIAATASLCFASAVIFFSSSLERHHDDGEAVDMTSSFSASQAASKSVEVPKGHLAVYVGEKQKRFVIPVSYLNQPSIQDLLSQAEEEFGYDHPMGGLTIPCSEDLSFNSNQASSKALEVPKGYLAVYVGENMKRFMIPILYLNQTSFQELLSQAEEEFGYDHPMGVRKPSWTSLLASTDYKKASFTSSSKAMEIPKGYLAVYVGEKMKRFVIPISYLNQPSFQDLLSQAEEEFGYDHPMGGLTIPCEENMFLDITSRLNNMRRFVIPISYLNQPLFQELLSQVEEEYGYDHPMGGLTIPCSEDEFLNISF</sequence>
<dbReference type="Proteomes" id="UP000289738">
    <property type="component" value="Chromosome B03"/>
</dbReference>
<evidence type="ECO:0008006" key="5">
    <source>
        <dbReference type="Google" id="ProtNLM"/>
    </source>
</evidence>
<dbReference type="GO" id="GO:0009733">
    <property type="term" value="P:response to auxin"/>
    <property type="evidence" value="ECO:0007669"/>
    <property type="project" value="InterPro"/>
</dbReference>